<evidence type="ECO:0000313" key="1">
    <source>
        <dbReference type="EMBL" id="MQP12209.1"/>
    </source>
</evidence>
<gene>
    <name evidence="1" type="ORF">F7D20_09625</name>
</gene>
<proteinExistence type="predicted"/>
<name>A0A6A7WCJ8_9BACT</name>
<comment type="caution">
    <text evidence="1">The sequence shown here is derived from an EMBL/GenBank/DDBJ whole genome shotgun (WGS) entry which is preliminary data.</text>
</comment>
<protein>
    <submittedName>
        <fullName evidence="1">Carboxypeptidase-like regulatory domain-containing protein</fullName>
    </submittedName>
</protein>
<dbReference type="AlphaFoldDB" id="A0A6A7WCJ8"/>
<keyword evidence="2" id="KW-1185">Reference proteome</keyword>
<accession>A0A6A7WCJ8</accession>
<evidence type="ECO:0000313" key="2">
    <source>
        <dbReference type="Proteomes" id="UP000384372"/>
    </source>
</evidence>
<dbReference type="Pfam" id="PF13715">
    <property type="entry name" value="CarbopepD_reg_2"/>
    <property type="match status" value="1"/>
</dbReference>
<dbReference type="GO" id="GO:0004180">
    <property type="term" value="F:carboxypeptidase activity"/>
    <property type="evidence" value="ECO:0007669"/>
    <property type="project" value="UniProtKB-KW"/>
</dbReference>
<reference evidence="1 2" key="1">
    <citation type="submission" date="2019-09" db="EMBL/GenBank/DDBJ databases">
        <title>Distinct polysaccharide growth profiles of human intestinal Prevotella copri isolates.</title>
        <authorList>
            <person name="Fehlner-Peach H."/>
            <person name="Magnabosco C."/>
            <person name="Raghavan V."/>
            <person name="Scher J.U."/>
            <person name="Tett A."/>
            <person name="Cox L.M."/>
            <person name="Gottsegen C."/>
            <person name="Watters A."/>
            <person name="Wiltshire- Gordon J.D."/>
            <person name="Segata N."/>
            <person name="Bonneau R."/>
            <person name="Littman D.R."/>
        </authorList>
    </citation>
    <scope>NUCLEOTIDE SEQUENCE [LARGE SCALE GENOMIC DNA]</scope>
    <source>
        <strain evidence="2">iAQ1173</strain>
    </source>
</reference>
<keyword evidence="1" id="KW-0378">Hydrolase</keyword>
<organism evidence="1 2">
    <name type="scientific">Segatella copri</name>
    <dbReference type="NCBI Taxonomy" id="165179"/>
    <lineage>
        <taxon>Bacteria</taxon>
        <taxon>Pseudomonadati</taxon>
        <taxon>Bacteroidota</taxon>
        <taxon>Bacteroidia</taxon>
        <taxon>Bacteroidales</taxon>
        <taxon>Prevotellaceae</taxon>
        <taxon>Segatella</taxon>
    </lineage>
</organism>
<keyword evidence="1" id="KW-0121">Carboxypeptidase</keyword>
<dbReference type="RefSeq" id="WP_158463850.1">
    <property type="nucleotide sequence ID" value="NZ_VZAD01000072.1"/>
</dbReference>
<dbReference type="OrthoDB" id="1489599at2"/>
<keyword evidence="1" id="KW-0645">Protease</keyword>
<dbReference type="Proteomes" id="UP000384372">
    <property type="component" value="Unassembled WGS sequence"/>
</dbReference>
<dbReference type="EMBL" id="VZAD01000072">
    <property type="protein sequence ID" value="MQP12209.1"/>
    <property type="molecule type" value="Genomic_DNA"/>
</dbReference>
<sequence length="385" mass="44125">MKENIKKNLLFTILVFLSLTIHAQKYQGSIVDSESQQSLPFATIYVDADHKALANANGEFSIETSATGHAKISCVGYQEAIVPVASLNSIIKLKPYTINLKEVTAYPIDAIINKIINKLLAETVQHKEQTSNFFFRQSTFNDKVCNEFIESCFCAKSEISLRGLSLITGRYAALPSTESNRYSYCTNFFSLSQLGILSRKVVKNMPIPILTKDYKKYYHVDYTVIQNQQHYIYIISFKAKKGIHRSILEGNLYVDSESLDVLKFAGHLSHSTLSPSKHEKLPLNLSITTLYTSQRGFTEVESEDINGSYHYLGKQIRINMLVFNMGENKFKGKKHIKYNYNLKEIIAKQKYNPQFWKINFGIKRTKLERQVIELFENKNVFTNVK</sequence>